<keyword evidence="1" id="KW-0732">Signal</keyword>
<dbReference type="KEGG" id="doa:AXF15_05375"/>
<gene>
    <name evidence="2" type="ORF">AXF15_05375</name>
</gene>
<reference evidence="3" key="1">
    <citation type="submission" date="2016-02" db="EMBL/GenBank/DDBJ databases">
        <authorList>
            <person name="Holder M.E."/>
            <person name="Ajami N.J."/>
            <person name="Petrosino J.F."/>
        </authorList>
    </citation>
    <scope>NUCLEOTIDE SEQUENCE [LARGE SCALE GENOMIC DNA]</scope>
    <source>
        <strain evidence="3">DSM 12838</strain>
    </source>
</reference>
<evidence type="ECO:0000313" key="2">
    <source>
        <dbReference type="EMBL" id="AMD92600.1"/>
    </source>
</evidence>
<dbReference type="EMBL" id="CP014230">
    <property type="protein sequence ID" value="AMD92600.1"/>
    <property type="molecule type" value="Genomic_DNA"/>
</dbReference>
<feature type="signal peptide" evidence="1">
    <location>
        <begin position="1"/>
        <end position="17"/>
    </location>
</feature>
<dbReference type="Proteomes" id="UP000063964">
    <property type="component" value="Chromosome"/>
</dbReference>
<evidence type="ECO:0000256" key="1">
    <source>
        <dbReference type="SAM" id="SignalP"/>
    </source>
</evidence>
<dbReference type="AlphaFoldDB" id="A0A120KMZ7"/>
<protein>
    <recommendedName>
        <fullName evidence="4">DUF4878 domain-containing protein</fullName>
    </recommendedName>
</protein>
<keyword evidence="3" id="KW-1185">Reference proteome</keyword>
<dbReference type="SUPFAM" id="SSF54427">
    <property type="entry name" value="NTF2-like"/>
    <property type="match status" value="1"/>
</dbReference>
<dbReference type="InterPro" id="IPR032710">
    <property type="entry name" value="NTF2-like_dom_sf"/>
</dbReference>
<evidence type="ECO:0008006" key="4">
    <source>
        <dbReference type="Google" id="ProtNLM"/>
    </source>
</evidence>
<accession>A0A120KMZ7</accession>
<name>A0A120KMZ7_9BACT</name>
<dbReference type="STRING" id="888061.AXF15_05375"/>
<dbReference type="RefSeq" id="WP_066604384.1">
    <property type="nucleotide sequence ID" value="NZ_CP014230.1"/>
</dbReference>
<evidence type="ECO:0000313" key="3">
    <source>
        <dbReference type="Proteomes" id="UP000063964"/>
    </source>
</evidence>
<proteinExistence type="predicted"/>
<feature type="chain" id="PRO_5007167249" description="DUF4878 domain-containing protein" evidence="1">
    <location>
        <begin position="18"/>
        <end position="126"/>
    </location>
</feature>
<sequence>MRLKTLLCLLCCVALWACGDKMTEEGLREAATAYVAAMETGDADTLRKYEFPDVDVPLAMSKMKASYSNLRLDSVNATGSEGRVTINATVSMFGARLEVPLQQQWQYVDGGWKLVRKPMKFGFDSK</sequence>
<organism evidence="2 3">
    <name type="scientific">Desulfomicrobium orale DSM 12838</name>
    <dbReference type="NCBI Taxonomy" id="888061"/>
    <lineage>
        <taxon>Bacteria</taxon>
        <taxon>Pseudomonadati</taxon>
        <taxon>Thermodesulfobacteriota</taxon>
        <taxon>Desulfovibrionia</taxon>
        <taxon>Desulfovibrionales</taxon>
        <taxon>Desulfomicrobiaceae</taxon>
        <taxon>Desulfomicrobium</taxon>
    </lineage>
</organism>